<gene>
    <name evidence="1" type="ORF">B9T62_23550</name>
</gene>
<dbReference type="OrthoDB" id="9905370at2"/>
<evidence type="ECO:0000313" key="1">
    <source>
        <dbReference type="EMBL" id="ASA23512.1"/>
    </source>
</evidence>
<reference evidence="1 2" key="1">
    <citation type="submission" date="2017-06" db="EMBL/GenBank/DDBJ databases">
        <title>Complete genome sequence of Paenibacillus donghaensis KCTC 13049T isolated from East Sea sediment, South Korea.</title>
        <authorList>
            <person name="Jung B.K."/>
            <person name="Hong S.-J."/>
            <person name="Shin J.-H."/>
        </authorList>
    </citation>
    <scope>NUCLEOTIDE SEQUENCE [LARGE SCALE GENOMIC DNA]</scope>
    <source>
        <strain evidence="1 2">KCTC 13049</strain>
    </source>
</reference>
<sequence>MSEWAKKIAGVFINNETRRTEIQQPLSELLIELKSEQGIREASVELVSEFPLVWNVIINGKQAKISEEDVALAQRLYDEPYEKTFTDPKRDVNDVLKELLMNRFK</sequence>
<proteinExistence type="predicted"/>
<name>A0A2Z2KQ68_9BACL</name>
<organism evidence="1 2">
    <name type="scientific">Paenibacillus donghaensis</name>
    <dbReference type="NCBI Taxonomy" id="414771"/>
    <lineage>
        <taxon>Bacteria</taxon>
        <taxon>Bacillati</taxon>
        <taxon>Bacillota</taxon>
        <taxon>Bacilli</taxon>
        <taxon>Bacillales</taxon>
        <taxon>Paenibacillaceae</taxon>
        <taxon>Paenibacillus</taxon>
    </lineage>
</organism>
<dbReference type="RefSeq" id="WP_087917500.1">
    <property type="nucleotide sequence ID" value="NZ_CP021780.1"/>
</dbReference>
<dbReference type="AlphaFoldDB" id="A0A2Z2KQ68"/>
<evidence type="ECO:0000313" key="2">
    <source>
        <dbReference type="Proteomes" id="UP000249890"/>
    </source>
</evidence>
<keyword evidence="2" id="KW-1185">Reference proteome</keyword>
<protein>
    <submittedName>
        <fullName evidence="1">Uncharacterized protein</fullName>
    </submittedName>
</protein>
<accession>A0A2Z2KQ68</accession>
<dbReference type="KEGG" id="pdh:B9T62_23550"/>
<dbReference type="EMBL" id="CP021780">
    <property type="protein sequence ID" value="ASA23512.1"/>
    <property type="molecule type" value="Genomic_DNA"/>
</dbReference>
<dbReference type="Proteomes" id="UP000249890">
    <property type="component" value="Chromosome"/>
</dbReference>